<sequence length="331" mass="38247">MSKGSNQKLKLSILCKIMQEKTDDEHSLTLAQIIKELEKYDITAERKSLYDDFKCMEDYLGIEVIKGQIGRETFYHVGSRTFELAEVKLLIDAIQSSKFISKSKSDILIKKLNTFVSEHQAKQLKRQVYINDRIKTMNESIYYSVDSIHTAISSNRQIEFMYCSWTLDKKLVPKKNGEKYKVSPWALTWAGGNYYLVAYDSVAGKVKHYRVDKMMKLSISEDKREGEDHFKNFDMTNYALENFSMYGGEIRRVHIEFPNDKVGIFIDRFGKDITIREAGQNRSRISVDVAVSLQFLGWIFSLGSDVKVTGPDDVAELYKTELKKCLEAFTE</sequence>
<accession>A0A1H7GE24</accession>
<evidence type="ECO:0000313" key="4">
    <source>
        <dbReference type="Proteomes" id="UP000182321"/>
    </source>
</evidence>
<dbReference type="SUPFAM" id="SSF46785">
    <property type="entry name" value="Winged helix' DNA-binding domain"/>
    <property type="match status" value="1"/>
</dbReference>
<name>A0A1H7GE24_9FIRM</name>
<proteinExistence type="predicted"/>
<dbReference type="Pfam" id="PF25583">
    <property type="entry name" value="WCX"/>
    <property type="match status" value="1"/>
</dbReference>
<dbReference type="InterPro" id="IPR051534">
    <property type="entry name" value="CBASS_pafABC_assoc_protein"/>
</dbReference>
<dbReference type="InterPro" id="IPR026881">
    <property type="entry name" value="WYL_dom"/>
</dbReference>
<dbReference type="Proteomes" id="UP000182321">
    <property type="component" value="Unassembled WGS sequence"/>
</dbReference>
<dbReference type="Pfam" id="PF13280">
    <property type="entry name" value="WYL"/>
    <property type="match status" value="1"/>
</dbReference>
<dbReference type="InterPro" id="IPR036390">
    <property type="entry name" value="WH_DNA-bd_sf"/>
</dbReference>
<dbReference type="GO" id="GO:0003677">
    <property type="term" value="F:DNA binding"/>
    <property type="evidence" value="ECO:0007669"/>
    <property type="project" value="UniProtKB-KW"/>
</dbReference>
<protein>
    <submittedName>
        <fullName evidence="3">Predicted DNA-binding transcriptional regulator YafY, contains an HTH and WYL domains</fullName>
    </submittedName>
</protein>
<organism evidence="3 4">
    <name type="scientific">Pseudobutyrivibrio ruminis</name>
    <dbReference type="NCBI Taxonomy" id="46206"/>
    <lineage>
        <taxon>Bacteria</taxon>
        <taxon>Bacillati</taxon>
        <taxon>Bacillota</taxon>
        <taxon>Clostridia</taxon>
        <taxon>Lachnospirales</taxon>
        <taxon>Lachnospiraceae</taxon>
        <taxon>Pseudobutyrivibrio</taxon>
    </lineage>
</organism>
<evidence type="ECO:0000259" key="2">
    <source>
        <dbReference type="Pfam" id="PF25583"/>
    </source>
</evidence>
<dbReference type="AlphaFoldDB" id="A0A1H7GE24"/>
<dbReference type="PANTHER" id="PTHR34580:SF1">
    <property type="entry name" value="PROTEIN PAFC"/>
    <property type="match status" value="1"/>
</dbReference>
<feature type="domain" description="WCX" evidence="2">
    <location>
        <begin position="252"/>
        <end position="325"/>
    </location>
</feature>
<reference evidence="4" key="1">
    <citation type="submission" date="2016-10" db="EMBL/GenBank/DDBJ databases">
        <authorList>
            <person name="Varghese N."/>
        </authorList>
    </citation>
    <scope>NUCLEOTIDE SEQUENCE [LARGE SCALE GENOMIC DNA]</scope>
    <source>
        <strain evidence="4">ACV-9</strain>
    </source>
</reference>
<gene>
    <name evidence="3" type="ORF">SAMN02910377_00655</name>
</gene>
<dbReference type="PROSITE" id="PS52050">
    <property type="entry name" value="WYL"/>
    <property type="match status" value="1"/>
</dbReference>
<evidence type="ECO:0000259" key="1">
    <source>
        <dbReference type="Pfam" id="PF13280"/>
    </source>
</evidence>
<dbReference type="PANTHER" id="PTHR34580">
    <property type="match status" value="1"/>
</dbReference>
<dbReference type="EMBL" id="FNZX01000004">
    <property type="protein sequence ID" value="SEK34055.1"/>
    <property type="molecule type" value="Genomic_DNA"/>
</dbReference>
<evidence type="ECO:0000313" key="3">
    <source>
        <dbReference type="EMBL" id="SEK34055.1"/>
    </source>
</evidence>
<keyword evidence="3" id="KW-0238">DNA-binding</keyword>
<dbReference type="RefSeq" id="WP_074789128.1">
    <property type="nucleotide sequence ID" value="NZ_FNZX01000004.1"/>
</dbReference>
<feature type="domain" description="WYL" evidence="1">
    <location>
        <begin position="146"/>
        <end position="216"/>
    </location>
</feature>
<dbReference type="InterPro" id="IPR057727">
    <property type="entry name" value="WCX_dom"/>
</dbReference>
<keyword evidence="4" id="KW-1185">Reference proteome</keyword>